<gene>
    <name evidence="3" type="ORF">MBM_01786</name>
</gene>
<evidence type="ECO:0000313" key="3">
    <source>
        <dbReference type="EMBL" id="EKD19834.1"/>
    </source>
</evidence>
<dbReference type="OrthoDB" id="4757095at2759"/>
<dbReference type="KEGG" id="mbe:MBM_01786"/>
<name>K1Y3R4_MARBU</name>
<dbReference type="GeneID" id="18757721"/>
<keyword evidence="4" id="KW-1185">Reference proteome</keyword>
<evidence type="ECO:0000259" key="2">
    <source>
        <dbReference type="Pfam" id="PF24864"/>
    </source>
</evidence>
<accession>K1Y3R4</accession>
<dbReference type="InterPro" id="IPR056632">
    <property type="entry name" value="DUF7730"/>
</dbReference>
<feature type="domain" description="DUF7730" evidence="2">
    <location>
        <begin position="93"/>
        <end position="299"/>
    </location>
</feature>
<dbReference type="PANTHER" id="PTHR38790:SF4">
    <property type="entry name" value="2EXR DOMAIN-CONTAINING PROTEIN"/>
    <property type="match status" value="1"/>
</dbReference>
<reference evidence="3 4" key="1">
    <citation type="journal article" date="2012" name="BMC Genomics">
        <title>Sequencing the genome of Marssonina brunnea reveals fungus-poplar co-evolution.</title>
        <authorList>
            <person name="Zhu S."/>
            <person name="Cao Y.-Z."/>
            <person name="Jiang C."/>
            <person name="Tan B.-Y."/>
            <person name="Wang Z."/>
            <person name="Feng S."/>
            <person name="Zhang L."/>
            <person name="Su X.-H."/>
            <person name="Brejova B."/>
            <person name="Vinar T."/>
            <person name="Xu M."/>
            <person name="Wang M.-X."/>
            <person name="Zhang S.-G."/>
            <person name="Huang M.-R."/>
            <person name="Wu R."/>
            <person name="Zhou Y."/>
        </authorList>
    </citation>
    <scope>NUCLEOTIDE SEQUENCE [LARGE SCALE GENOMIC DNA]</scope>
    <source>
        <strain evidence="3 4">MB_m1</strain>
    </source>
</reference>
<dbReference type="PANTHER" id="PTHR38790">
    <property type="entry name" value="2EXR DOMAIN-CONTAINING PROTEIN-RELATED"/>
    <property type="match status" value="1"/>
</dbReference>
<feature type="compositionally biased region" description="Polar residues" evidence="1">
    <location>
        <begin position="38"/>
        <end position="59"/>
    </location>
</feature>
<dbReference type="InParanoid" id="K1Y3R4"/>
<sequence>MNRNANRDSQDKGSRPVGITGRAVFGFLDFVTGRGKQAQWSTSSKSSRNFRQPSPNTRIKSIYQPPPITPSRVKRPRSLTPTPSTERFFSYDEQNQSSLFKLPPAAFALLYQYLLGDRLIHIVVSNDGLRHSRCQVELPNHHDECHEQRCRGLKLPSGLYTDRSQVQDNFLPLLQTCRKIYSSAIHVLYKSNIFDFDSMESLLRLSTTILPQRFDSIQRLSLDFRFKASFRFGQGTPSTDWPRWERLWRVIGSMEGLQEVWVRIEWHKEDVGLVKERMWLDELSMVKRLKTFEVELPGLKEHEVLVDESFRRLHGEWEFVVRRRDA</sequence>
<dbReference type="Pfam" id="PF24864">
    <property type="entry name" value="DUF7730"/>
    <property type="match status" value="1"/>
</dbReference>
<feature type="region of interest" description="Disordered" evidence="1">
    <location>
        <begin position="38"/>
        <end position="86"/>
    </location>
</feature>
<proteinExistence type="predicted"/>
<dbReference type="OMA" id="KEVWRII"/>
<evidence type="ECO:0000313" key="4">
    <source>
        <dbReference type="Proteomes" id="UP000006753"/>
    </source>
</evidence>
<dbReference type="HOGENOM" id="CLU_852781_0_0_1"/>
<evidence type="ECO:0000256" key="1">
    <source>
        <dbReference type="SAM" id="MobiDB-lite"/>
    </source>
</evidence>
<organism evidence="3 4">
    <name type="scientific">Marssonina brunnea f. sp. multigermtubi (strain MB_m1)</name>
    <name type="common">Marssonina leaf spot fungus</name>
    <dbReference type="NCBI Taxonomy" id="1072389"/>
    <lineage>
        <taxon>Eukaryota</taxon>
        <taxon>Fungi</taxon>
        <taxon>Dikarya</taxon>
        <taxon>Ascomycota</taxon>
        <taxon>Pezizomycotina</taxon>
        <taxon>Leotiomycetes</taxon>
        <taxon>Helotiales</taxon>
        <taxon>Drepanopezizaceae</taxon>
        <taxon>Drepanopeziza</taxon>
    </lineage>
</organism>
<protein>
    <recommendedName>
        <fullName evidence="2">DUF7730 domain-containing protein</fullName>
    </recommendedName>
</protein>
<dbReference type="eggNOG" id="ENOG502SSV2">
    <property type="taxonomic scope" value="Eukaryota"/>
</dbReference>
<dbReference type="Proteomes" id="UP000006753">
    <property type="component" value="Unassembled WGS sequence"/>
</dbReference>
<dbReference type="AlphaFoldDB" id="K1Y3R4"/>
<dbReference type="EMBL" id="JH921430">
    <property type="protein sequence ID" value="EKD19834.1"/>
    <property type="molecule type" value="Genomic_DNA"/>
</dbReference>
<dbReference type="RefSeq" id="XP_007289675.1">
    <property type="nucleotide sequence ID" value="XM_007289613.1"/>
</dbReference>